<sequence length="200" mass="22647">MDIKMNQIISATILLLLIMDPLGNLPVFISMLKKINPKRRYIILTREMFIALILMLIFLFFGEKFLIFLNLKTEIVSISGGIILSLIAIKMIFPIIEEKISSSTKEEPFIVPLAIPLISGPSLLATLILLSHQYVKHIRYLVLALLIAWSITVCILLLSNFFLQFIGEKGVNALERLIGLILFMLSTQMILDGIKVYLKT</sequence>
<keyword evidence="6 7" id="KW-0472">Membrane</keyword>
<dbReference type="NCBIfam" id="TIGR00427">
    <property type="entry name" value="NAAT family transporter"/>
    <property type="match status" value="1"/>
</dbReference>
<feature type="transmembrane region" description="Helical" evidence="7">
    <location>
        <begin position="75"/>
        <end position="96"/>
    </location>
</feature>
<comment type="similarity">
    <text evidence="2 7">Belongs to the UPF0056 (MarC) family.</text>
</comment>
<evidence type="ECO:0000256" key="6">
    <source>
        <dbReference type="ARBA" id="ARBA00023136"/>
    </source>
</evidence>
<name>A0A090BWE8_9ENTR</name>
<organism evidence="8 9">
    <name type="scientific">Candidatus Tachikawaea gelatinosa</name>
    <dbReference type="NCBI Taxonomy" id="1410383"/>
    <lineage>
        <taxon>Bacteria</taxon>
        <taxon>Pseudomonadati</taxon>
        <taxon>Pseudomonadota</taxon>
        <taxon>Gammaproteobacteria</taxon>
        <taxon>Enterobacterales</taxon>
        <taxon>Enterobacteriaceae</taxon>
        <taxon>Candidatus Tachikawaea</taxon>
    </lineage>
</organism>
<dbReference type="HOGENOM" id="CLU_079909_1_1_6"/>
<dbReference type="AlphaFoldDB" id="A0A090BWE8"/>
<dbReference type="InterPro" id="IPR002771">
    <property type="entry name" value="Multi_antbiot-R_MarC"/>
</dbReference>
<proteinExistence type="inferred from homology"/>
<keyword evidence="9" id="KW-1185">Reference proteome</keyword>
<evidence type="ECO:0000256" key="4">
    <source>
        <dbReference type="ARBA" id="ARBA00022692"/>
    </source>
</evidence>
<comment type="subcellular location">
    <subcellularLocation>
        <location evidence="1 7">Cell membrane</location>
        <topology evidence="1 7">Multi-pass membrane protein</topology>
    </subcellularLocation>
</comment>
<reference evidence="9" key="1">
    <citation type="submission" date="2013-11" db="EMBL/GenBank/DDBJ databases">
        <title>Symbiont-containing voluminous jelly as an extraordinary maternal gift for overwintering insect nymphs.</title>
        <authorList>
            <person name="Kaiwa N."/>
            <person name="Hosokawa T."/>
            <person name="Nikoh N."/>
            <person name="Meng X.Y."/>
            <person name="Tanahashi M."/>
            <person name="Moriyama M."/>
            <person name="Maeda T."/>
            <person name="Yamaguchi K."/>
            <person name="Shigenobu S."/>
            <person name="Ito M."/>
            <person name="Fukatsu T."/>
        </authorList>
    </citation>
    <scope>NUCLEOTIDE SEQUENCE [LARGE SCALE GENOMIC DNA]</scope>
    <source>
        <strain evidence="9">UwTKB</strain>
    </source>
</reference>
<evidence type="ECO:0000256" key="1">
    <source>
        <dbReference type="ARBA" id="ARBA00004651"/>
    </source>
</evidence>
<accession>A0A090BWE8</accession>
<evidence type="ECO:0000256" key="5">
    <source>
        <dbReference type="ARBA" id="ARBA00022989"/>
    </source>
</evidence>
<protein>
    <recommendedName>
        <fullName evidence="7">UPF0056 membrane protein</fullName>
    </recommendedName>
</protein>
<dbReference type="PANTHER" id="PTHR33508:SF10">
    <property type="entry name" value="UPF0056 INNER MEMBRANE PROTEIN YHGN"/>
    <property type="match status" value="1"/>
</dbReference>
<dbReference type="Pfam" id="PF01914">
    <property type="entry name" value="MarC"/>
    <property type="match status" value="1"/>
</dbReference>
<keyword evidence="3" id="KW-1003">Cell membrane</keyword>
<keyword evidence="4 7" id="KW-0812">Transmembrane</keyword>
<dbReference type="NCBIfam" id="NF008010">
    <property type="entry name" value="PRK10739.1"/>
    <property type="match status" value="1"/>
</dbReference>
<dbReference type="GO" id="GO:0005886">
    <property type="term" value="C:plasma membrane"/>
    <property type="evidence" value="ECO:0007669"/>
    <property type="project" value="UniProtKB-SubCell"/>
</dbReference>
<evidence type="ECO:0000313" key="8">
    <source>
        <dbReference type="EMBL" id="BAP58481.1"/>
    </source>
</evidence>
<evidence type="ECO:0000256" key="3">
    <source>
        <dbReference type="ARBA" id="ARBA00022475"/>
    </source>
</evidence>
<evidence type="ECO:0000313" key="9">
    <source>
        <dbReference type="Proteomes" id="UP000031627"/>
    </source>
</evidence>
<dbReference type="EMBL" id="AP014521">
    <property type="protein sequence ID" value="BAP58481.1"/>
    <property type="molecule type" value="Genomic_DNA"/>
</dbReference>
<keyword evidence="5 7" id="KW-1133">Transmembrane helix</keyword>
<evidence type="ECO:0000256" key="2">
    <source>
        <dbReference type="ARBA" id="ARBA00009784"/>
    </source>
</evidence>
<gene>
    <name evidence="8" type="primary">yhgN</name>
    <name evidence="8" type="ORF">TGUWTKB_2370</name>
</gene>
<evidence type="ECO:0000256" key="7">
    <source>
        <dbReference type="RuleBase" id="RU362048"/>
    </source>
</evidence>
<feature type="transmembrane region" description="Helical" evidence="7">
    <location>
        <begin position="177"/>
        <end position="198"/>
    </location>
</feature>
<feature type="transmembrane region" description="Helical" evidence="7">
    <location>
        <begin position="48"/>
        <end position="68"/>
    </location>
</feature>
<feature type="transmembrane region" description="Helical" evidence="7">
    <location>
        <begin position="142"/>
        <end position="165"/>
    </location>
</feature>
<feature type="transmembrane region" description="Helical" evidence="7">
    <location>
        <begin position="108"/>
        <end position="130"/>
    </location>
</feature>
<dbReference type="PANTHER" id="PTHR33508">
    <property type="entry name" value="UPF0056 MEMBRANE PROTEIN YHCE"/>
    <property type="match status" value="1"/>
</dbReference>
<reference evidence="8 9" key="2">
    <citation type="journal article" date="2014" name="Curr. Biol.">
        <title>Symbiont-Supplemented Maternal Investment Underpinning Host's Ecological Adaptation.</title>
        <authorList>
            <person name="Kaiwa N."/>
            <person name="Hosokawa T."/>
            <person name="Nikoh N."/>
            <person name="Tanahashi M."/>
            <person name="Moriyama M."/>
            <person name="Meng X.Y."/>
            <person name="Maeda T."/>
            <person name="Yamaguchi K."/>
            <person name="Shigenobu S."/>
            <person name="Ito M."/>
            <person name="Fukatsu T."/>
        </authorList>
    </citation>
    <scope>NUCLEOTIDE SEQUENCE [LARGE SCALE GENOMIC DNA]</scope>
    <source>
        <strain evidence="8 9">UwTKB</strain>
    </source>
</reference>
<dbReference type="KEGG" id="sbw:TGUWTKB_2370"/>
<comment type="caution">
    <text evidence="7">Lacks conserved residue(s) required for the propagation of feature annotation.</text>
</comment>
<dbReference type="Proteomes" id="UP000031627">
    <property type="component" value="Chromosome"/>
</dbReference>